<dbReference type="AlphaFoldDB" id="A0ABD3N7Q7"/>
<feature type="region of interest" description="Disordered" evidence="1">
    <location>
        <begin position="44"/>
        <end position="74"/>
    </location>
</feature>
<sequence length="74" mass="8737">MSHSQEPRARESSPLEELMDSFDKEMLQLNINACRSIVNYLDKKKESVERGDNSSDRKTQRYCLDPKVFEEARR</sequence>
<evidence type="ECO:0000313" key="2">
    <source>
        <dbReference type="EMBL" id="KAL3772143.1"/>
    </source>
</evidence>
<comment type="caution">
    <text evidence="2">The sequence shown here is derived from an EMBL/GenBank/DDBJ whole genome shotgun (WGS) entry which is preliminary data.</text>
</comment>
<dbReference type="EMBL" id="JALLAZ020001586">
    <property type="protein sequence ID" value="KAL3772143.1"/>
    <property type="molecule type" value="Genomic_DNA"/>
</dbReference>
<feature type="compositionally biased region" description="Basic and acidic residues" evidence="1">
    <location>
        <begin position="44"/>
        <end position="59"/>
    </location>
</feature>
<organism evidence="2 3">
    <name type="scientific">Stephanodiscus triporus</name>
    <dbReference type="NCBI Taxonomy" id="2934178"/>
    <lineage>
        <taxon>Eukaryota</taxon>
        <taxon>Sar</taxon>
        <taxon>Stramenopiles</taxon>
        <taxon>Ochrophyta</taxon>
        <taxon>Bacillariophyta</taxon>
        <taxon>Coscinodiscophyceae</taxon>
        <taxon>Thalassiosirophycidae</taxon>
        <taxon>Stephanodiscales</taxon>
        <taxon>Stephanodiscaceae</taxon>
        <taxon>Stephanodiscus</taxon>
    </lineage>
</organism>
<protein>
    <submittedName>
        <fullName evidence="2">Uncharacterized protein</fullName>
    </submittedName>
</protein>
<reference evidence="2 3" key="1">
    <citation type="submission" date="2024-10" db="EMBL/GenBank/DDBJ databases">
        <title>Updated reference genomes for cyclostephanoid diatoms.</title>
        <authorList>
            <person name="Roberts W.R."/>
            <person name="Alverson A.J."/>
        </authorList>
    </citation>
    <scope>NUCLEOTIDE SEQUENCE [LARGE SCALE GENOMIC DNA]</scope>
    <source>
        <strain evidence="2 3">AJA276-08</strain>
    </source>
</reference>
<name>A0ABD3N7Q7_9STRA</name>
<evidence type="ECO:0000256" key="1">
    <source>
        <dbReference type="SAM" id="MobiDB-lite"/>
    </source>
</evidence>
<proteinExistence type="predicted"/>
<accession>A0ABD3N7Q7</accession>
<keyword evidence="3" id="KW-1185">Reference proteome</keyword>
<gene>
    <name evidence="2" type="ORF">ACHAW5_000198</name>
</gene>
<dbReference type="Proteomes" id="UP001530315">
    <property type="component" value="Unassembled WGS sequence"/>
</dbReference>
<evidence type="ECO:0000313" key="3">
    <source>
        <dbReference type="Proteomes" id="UP001530315"/>
    </source>
</evidence>